<evidence type="ECO:0000313" key="1">
    <source>
        <dbReference type="EMBL" id="ARE89023.1"/>
    </source>
</evidence>
<gene>
    <name evidence="1" type="ORF">CLFO_34290</name>
</gene>
<dbReference type="InterPro" id="IPR011006">
    <property type="entry name" value="CheY-like_superfamily"/>
</dbReference>
<dbReference type="EMBL" id="CP020559">
    <property type="protein sequence ID" value="ARE89023.1"/>
    <property type="molecule type" value="Genomic_DNA"/>
</dbReference>
<dbReference type="Proteomes" id="UP000192478">
    <property type="component" value="Chromosome"/>
</dbReference>
<dbReference type="SUPFAM" id="SSF52172">
    <property type="entry name" value="CheY-like"/>
    <property type="match status" value="1"/>
</dbReference>
<reference evidence="1 2" key="1">
    <citation type="submission" date="2017-03" db="EMBL/GenBank/DDBJ databases">
        <title>Complete sequence of Clostridium formicaceticum DSM 92.</title>
        <authorList>
            <person name="Poehlein A."/>
            <person name="Karl M."/>
            <person name="Bengelsdorf F.R."/>
            <person name="Duerre P."/>
            <person name="Daniel R."/>
        </authorList>
    </citation>
    <scope>NUCLEOTIDE SEQUENCE [LARGE SCALE GENOMIC DNA]</scope>
    <source>
        <strain evidence="1 2">DSM 92</strain>
    </source>
</reference>
<organism evidence="1 2">
    <name type="scientific">Clostridium formicaceticum</name>
    <dbReference type="NCBI Taxonomy" id="1497"/>
    <lineage>
        <taxon>Bacteria</taxon>
        <taxon>Bacillati</taxon>
        <taxon>Bacillota</taxon>
        <taxon>Clostridia</taxon>
        <taxon>Eubacteriales</taxon>
        <taxon>Clostridiaceae</taxon>
        <taxon>Clostridium</taxon>
    </lineage>
</organism>
<dbReference type="AlphaFoldDB" id="A0AAC9WHJ1"/>
<proteinExistence type="predicted"/>
<accession>A0AAC9WHJ1</accession>
<protein>
    <submittedName>
        <fullName evidence="1">Uncharacterized protein</fullName>
    </submittedName>
</protein>
<name>A0AAC9WHJ1_9CLOT</name>
<evidence type="ECO:0000313" key="2">
    <source>
        <dbReference type="Proteomes" id="UP000192478"/>
    </source>
</evidence>
<sequence>MKILSVDSDPLVCQSIQILLSREKDMAVIVIANNGKDD</sequence>